<dbReference type="PROSITE" id="PS50088">
    <property type="entry name" value="ANK_REPEAT"/>
    <property type="match status" value="1"/>
</dbReference>
<dbReference type="Proteomes" id="UP000044071">
    <property type="component" value="Unassembled WGS sequence"/>
</dbReference>
<dbReference type="Pfam" id="PF13637">
    <property type="entry name" value="Ank_4"/>
    <property type="match status" value="1"/>
</dbReference>
<reference evidence="2 3" key="1">
    <citation type="submission" date="2014-06" db="EMBL/GenBank/DDBJ databases">
        <authorList>
            <person name="Urmite Genomes Urmite Genomes"/>
        </authorList>
    </citation>
    <scope>NUCLEOTIDE SEQUENCE [LARGE SCALE GENOMIC DNA]</scope>
</reference>
<keyword evidence="3" id="KW-1185">Reference proteome</keyword>
<dbReference type="InterPro" id="IPR002110">
    <property type="entry name" value="Ankyrin_rpt"/>
</dbReference>
<evidence type="ECO:0000313" key="2">
    <source>
        <dbReference type="EMBL" id="CDZ76532.1"/>
    </source>
</evidence>
<dbReference type="SMART" id="SM00248">
    <property type="entry name" value="ANK"/>
    <property type="match status" value="9"/>
</dbReference>
<dbReference type="EMBL" id="CCSB01000001">
    <property type="protein sequence ID" value="CDZ76532.1"/>
    <property type="molecule type" value="Genomic_DNA"/>
</dbReference>
<feature type="repeat" description="ANK" evidence="1">
    <location>
        <begin position="420"/>
        <end position="452"/>
    </location>
</feature>
<protein>
    <submittedName>
        <fullName evidence="2">Ankyrin repeat protein</fullName>
    </submittedName>
</protein>
<name>A0A078KU73_9GAMM</name>
<dbReference type="PANTHER" id="PTHR24133:SF40">
    <property type="entry name" value="ANKYRIN REPEAT DOMAIN 44"/>
    <property type="match status" value="1"/>
</dbReference>
<dbReference type="OrthoDB" id="5636137at2"/>
<evidence type="ECO:0000313" key="3">
    <source>
        <dbReference type="Proteomes" id="UP000044071"/>
    </source>
</evidence>
<dbReference type="STRING" id="1034943.BN59_00806"/>
<dbReference type="SUPFAM" id="SSF48403">
    <property type="entry name" value="Ankyrin repeat"/>
    <property type="match status" value="2"/>
</dbReference>
<dbReference type="PANTHER" id="PTHR24133">
    <property type="entry name" value="ANKYRIN DOMAIN-CONTAINING"/>
    <property type="match status" value="1"/>
</dbReference>
<sequence length="807" mass="91344">MLVRNIQEFIHNLELRTERLNSFDREHLHLLKSKYETRDGNEELTPEELTWIQQILAERCESISDSLYDYTFNISAAAEIRQAWIMLAKNLGATLEVPYLLLLIPTMRLSSNTDLSELITSFETGHLFLSHNNAPDSTRDLFTALEAARTSSEQEKTKKSRPITILELYRIRMKAASEAPLRALDGSVYASFWKYLQETKLPFLQDKGGFPGAALIDLKMICRAYSSIRVSRKPEDFEFFYLQIQQLMNTLSTFSTDDVHHLYGTTIQVQGRAYYLIDILLDCLSYSSDLDVKLKAVEQWQRQFLSQALDAAMTQGRLADMKRLIRYGAKFDVLNSSGKRALNLVSSPEVIDFIDYCEIKELFLAVTAGNLPRVQQLIQAGLDLFVRDQEGQTLLHVVNNPAIAELLIQHGLTLDQKDIKGNLPLHSAVMRSNLDVVKRFLQDKTALSQVQSINELGNTPLHIAAHQDFEPVSYRQSLTILSAAKKQRLNNLAIMKCLVDAGANPNAQNHFDFTPLHLAVSCCHGCFGEKRNVIKADYSHVKDKVDFLCRSGANPALETNSTKIIKTEGRYQNYCFNIFEESTALGILYLYGGQGPNIDQKNKIKTEIASILISYGAAVTIVDQQRLSLLHSCARHGDWQGLAYFIEKRLNADYQPAPNEVSPLHQLLYWQGSESCWASTEACLEELLEAGANPNIGVLWPIRINVDMPVEDLNDIEVNALFEKDNVISHQLKLQGEQVVPEKLRRNVLKAKWVECGRKPLAADVSLLPEEYAQMSPFVELCDEAIEYLRDYRTRVAQEQLRVGCSG</sequence>
<dbReference type="Gene3D" id="1.25.40.20">
    <property type="entry name" value="Ankyrin repeat-containing domain"/>
    <property type="match status" value="3"/>
</dbReference>
<dbReference type="eggNOG" id="COG0666">
    <property type="taxonomic scope" value="Bacteria"/>
</dbReference>
<accession>A0A078KU73</accession>
<gene>
    <name evidence="2" type="ORF">BN59_00806</name>
</gene>
<dbReference type="InterPro" id="IPR036770">
    <property type="entry name" value="Ankyrin_rpt-contain_sf"/>
</dbReference>
<proteinExistence type="predicted"/>
<dbReference type="AlphaFoldDB" id="A0A078KU73"/>
<dbReference type="Pfam" id="PF12796">
    <property type="entry name" value="Ank_2"/>
    <property type="match status" value="1"/>
</dbReference>
<dbReference type="RefSeq" id="WP_043873049.1">
    <property type="nucleotide sequence ID" value="NZ_CCVW01000001.1"/>
</dbReference>
<evidence type="ECO:0000256" key="1">
    <source>
        <dbReference type="PROSITE-ProRule" id="PRU00023"/>
    </source>
</evidence>
<dbReference type="InterPro" id="IPR052391">
    <property type="entry name" value="E3_Ligase-Neurotoxin"/>
</dbReference>
<keyword evidence="1" id="KW-0040">ANK repeat</keyword>
<organism evidence="2 3">
    <name type="scientific">Legionella massiliensis</name>
    <dbReference type="NCBI Taxonomy" id="1034943"/>
    <lineage>
        <taxon>Bacteria</taxon>
        <taxon>Pseudomonadati</taxon>
        <taxon>Pseudomonadota</taxon>
        <taxon>Gammaproteobacteria</taxon>
        <taxon>Legionellales</taxon>
        <taxon>Legionellaceae</taxon>
        <taxon>Legionella</taxon>
    </lineage>
</organism>